<reference evidence="1 2" key="1">
    <citation type="submission" date="2013-08" db="EMBL/GenBank/DDBJ databases">
        <authorList>
            <person name="Huang J."/>
            <person name="Wang G."/>
        </authorList>
    </citation>
    <scope>NUCLEOTIDE SEQUENCE [LARGE SCALE GENOMIC DNA]</scope>
    <source>
        <strain evidence="1 2">JSM 072002</strain>
    </source>
</reference>
<dbReference type="eggNOG" id="COG4837">
    <property type="taxonomic scope" value="Bacteria"/>
</dbReference>
<accession>A0A0A5G0S0</accession>
<organism evidence="1 2">
    <name type="scientific">Pontibacillus litoralis JSM 072002</name>
    <dbReference type="NCBI Taxonomy" id="1385512"/>
    <lineage>
        <taxon>Bacteria</taxon>
        <taxon>Bacillati</taxon>
        <taxon>Bacillota</taxon>
        <taxon>Bacilli</taxon>
        <taxon>Bacillales</taxon>
        <taxon>Bacillaceae</taxon>
        <taxon>Pontibacillus</taxon>
    </lineage>
</organism>
<dbReference type="PIRSF" id="PIRSF010603">
    <property type="entry name" value="UCP010603"/>
    <property type="match status" value="1"/>
</dbReference>
<evidence type="ECO:0000313" key="1">
    <source>
        <dbReference type="EMBL" id="KGX86711.1"/>
    </source>
</evidence>
<protein>
    <submittedName>
        <fullName evidence="1">Disulfide oxidoreductase</fullName>
    </submittedName>
</protein>
<dbReference type="STRING" id="1385512.N784_03690"/>
<sequence>MDKVVLTVYGAKTKCASCVNAPGAYDTYEWLQAAINRKYETHEIQYVYVDIEQRQTDKEHQHFIEKIEQEEYFYPLVVLNGEVIGEGNPRLKVIYQKLESSGVLPKE</sequence>
<dbReference type="AlphaFoldDB" id="A0A0A5G0S0"/>
<dbReference type="RefSeq" id="WP_036834138.1">
    <property type="nucleotide sequence ID" value="NZ_AVPG01000011.1"/>
</dbReference>
<dbReference type="InterPro" id="IPR036249">
    <property type="entry name" value="Thioredoxin-like_sf"/>
</dbReference>
<dbReference type="Gene3D" id="3.40.30.30">
    <property type="entry name" value="Hypothetical protein sa0798"/>
    <property type="match status" value="1"/>
</dbReference>
<dbReference type="EMBL" id="AVPG01000011">
    <property type="protein sequence ID" value="KGX86711.1"/>
    <property type="molecule type" value="Genomic_DNA"/>
</dbReference>
<comment type="caution">
    <text evidence="1">The sequence shown here is derived from an EMBL/GenBank/DDBJ whole genome shotgun (WGS) entry which is preliminary data.</text>
</comment>
<evidence type="ECO:0000313" key="2">
    <source>
        <dbReference type="Proteomes" id="UP000030401"/>
    </source>
</evidence>
<dbReference type="SUPFAM" id="SSF52833">
    <property type="entry name" value="Thioredoxin-like"/>
    <property type="match status" value="1"/>
</dbReference>
<dbReference type="Pfam" id="PF07315">
    <property type="entry name" value="DUF1462"/>
    <property type="match status" value="1"/>
</dbReference>
<dbReference type="InterPro" id="IPR009190">
    <property type="entry name" value="DUF1462"/>
</dbReference>
<keyword evidence="2" id="KW-1185">Reference proteome</keyword>
<name>A0A0A5G0S0_9BACI</name>
<proteinExistence type="predicted"/>
<dbReference type="Proteomes" id="UP000030401">
    <property type="component" value="Unassembled WGS sequence"/>
</dbReference>
<gene>
    <name evidence="1" type="ORF">N784_03690</name>
</gene>
<dbReference type="InterPro" id="IPR038218">
    <property type="entry name" value="YuzD-like_sp"/>
</dbReference>
<dbReference type="OrthoDB" id="2389679at2"/>